<organism evidence="2 3">
    <name type="scientific">Nocardioides koreensis</name>
    <dbReference type="NCBI Taxonomy" id="433651"/>
    <lineage>
        <taxon>Bacteria</taxon>
        <taxon>Bacillati</taxon>
        <taxon>Actinomycetota</taxon>
        <taxon>Actinomycetes</taxon>
        <taxon>Propionibacteriales</taxon>
        <taxon>Nocardioidaceae</taxon>
        <taxon>Nocardioides</taxon>
    </lineage>
</organism>
<feature type="region of interest" description="Disordered" evidence="1">
    <location>
        <begin position="78"/>
        <end position="98"/>
    </location>
</feature>
<name>A0ABP5LFX4_9ACTN</name>
<comment type="caution">
    <text evidence="2">The sequence shown here is derived from an EMBL/GenBank/DDBJ whole genome shotgun (WGS) entry which is preliminary data.</text>
</comment>
<keyword evidence="3" id="KW-1185">Reference proteome</keyword>
<reference evidence="3" key="1">
    <citation type="journal article" date="2019" name="Int. J. Syst. Evol. Microbiol.">
        <title>The Global Catalogue of Microorganisms (GCM) 10K type strain sequencing project: providing services to taxonomists for standard genome sequencing and annotation.</title>
        <authorList>
            <consortium name="The Broad Institute Genomics Platform"/>
            <consortium name="The Broad Institute Genome Sequencing Center for Infectious Disease"/>
            <person name="Wu L."/>
            <person name="Ma J."/>
        </authorList>
    </citation>
    <scope>NUCLEOTIDE SEQUENCE [LARGE SCALE GENOMIC DNA]</scope>
    <source>
        <strain evidence="3">JCM 16022</strain>
    </source>
</reference>
<evidence type="ECO:0000313" key="2">
    <source>
        <dbReference type="EMBL" id="GAA2146525.1"/>
    </source>
</evidence>
<dbReference type="RefSeq" id="WP_344151715.1">
    <property type="nucleotide sequence ID" value="NZ_BAAAQR010000006.1"/>
</dbReference>
<dbReference type="EMBL" id="BAAAQR010000006">
    <property type="protein sequence ID" value="GAA2146525.1"/>
    <property type="molecule type" value="Genomic_DNA"/>
</dbReference>
<dbReference type="Proteomes" id="UP001501771">
    <property type="component" value="Unassembled WGS sequence"/>
</dbReference>
<gene>
    <name evidence="2" type="ORF">GCM10009844_22710</name>
</gene>
<protein>
    <submittedName>
        <fullName evidence="2">Uncharacterized protein</fullName>
    </submittedName>
</protein>
<evidence type="ECO:0000256" key="1">
    <source>
        <dbReference type="SAM" id="MobiDB-lite"/>
    </source>
</evidence>
<accession>A0ABP5LFX4</accession>
<evidence type="ECO:0000313" key="3">
    <source>
        <dbReference type="Proteomes" id="UP001501771"/>
    </source>
</evidence>
<proteinExistence type="predicted"/>
<sequence>MPRVKLTPAPDPEKAARHLAWTQAAAERAREARKVRGDQLALRENAIRVGQSMLETELERLRPESAILRTGLLYLPTEESEEDVNPDLSTRRPSESPGLLSVTVKSRVADRPPLGQLVHRGGAAIPLLLAAIGVAAARGLPRDAVDLSDIPNTGTKSWAKLIGDGDPSELARRHVVDAVKRLRQHELVRLRGPITKNPGYSAWQLRSEDGSDGPYRVPAAGLSVPMSFWKNGWAQVLTPPEIVAYLMIRHLAANFPTAHEDRGVGATPARRRQRYGVTKRVYATLNELEEFGLVHRTTPQRPEAEPDDSVREVSRFQVAEDGLDQDAYTRVKKTLDDWPVPLRAYRYDPLEAMVRSIARQV</sequence>